<keyword evidence="6" id="KW-1185">Reference proteome</keyword>
<dbReference type="NCBIfam" id="TIGR00724">
    <property type="entry name" value="urea_amlyse_rel"/>
    <property type="match status" value="1"/>
</dbReference>
<dbReference type="SUPFAM" id="SSF50891">
    <property type="entry name" value="Cyclophilin-like"/>
    <property type="match status" value="1"/>
</dbReference>
<dbReference type="Pfam" id="PF02626">
    <property type="entry name" value="CT_A_B"/>
    <property type="match status" value="1"/>
</dbReference>
<evidence type="ECO:0000256" key="2">
    <source>
        <dbReference type="ARBA" id="ARBA00022801"/>
    </source>
</evidence>
<dbReference type="EMBL" id="JACYFC010000007">
    <property type="protein sequence ID" value="MBD5772546.1"/>
    <property type="molecule type" value="Genomic_DNA"/>
</dbReference>
<feature type="domain" description="Carboxyltransferase" evidence="4">
    <location>
        <begin position="31"/>
        <end position="309"/>
    </location>
</feature>
<dbReference type="PANTHER" id="PTHR43309:SF4">
    <property type="entry name" value="CARBOXYLTRANSFERASE DOMAIN-CONTAINING PROTEIN"/>
    <property type="match status" value="1"/>
</dbReference>
<gene>
    <name evidence="5" type="ORF">IF202_16045</name>
</gene>
<evidence type="ECO:0000259" key="4">
    <source>
        <dbReference type="SMART" id="SM00797"/>
    </source>
</evidence>
<keyword evidence="3" id="KW-0067">ATP-binding</keyword>
<keyword evidence="1" id="KW-0547">Nucleotide-binding</keyword>
<proteinExistence type="predicted"/>
<evidence type="ECO:0000256" key="3">
    <source>
        <dbReference type="ARBA" id="ARBA00022840"/>
    </source>
</evidence>
<comment type="caution">
    <text evidence="5">The sequence shown here is derived from an EMBL/GenBank/DDBJ whole genome shotgun (WGS) entry which is preliminary data.</text>
</comment>
<dbReference type="PANTHER" id="PTHR43309">
    <property type="entry name" value="5-OXOPROLINASE SUBUNIT C"/>
    <property type="match status" value="1"/>
</dbReference>
<evidence type="ECO:0000256" key="1">
    <source>
        <dbReference type="ARBA" id="ARBA00022741"/>
    </source>
</evidence>
<dbReference type="RefSeq" id="WP_191595935.1">
    <property type="nucleotide sequence ID" value="NZ_JACYFC010000007.1"/>
</dbReference>
<accession>A0ABR8P2P1</accession>
<protein>
    <submittedName>
        <fullName evidence="5">Biotin-dependent carboxyltransferase</fullName>
    </submittedName>
</protein>
<reference evidence="5 6" key="1">
    <citation type="submission" date="2020-09" db="EMBL/GenBank/DDBJ databases">
        <title>Marinomonas sp. nov., isolated from the cysticercosis algae of Qingdao, China.</title>
        <authorList>
            <person name="Sun X."/>
        </authorList>
    </citation>
    <scope>NUCLEOTIDE SEQUENCE [LARGE SCALE GENOMIC DNA]</scope>
    <source>
        <strain evidence="5 6">SM2066</strain>
    </source>
</reference>
<sequence>MSQQPQASSMIISNPGVLALIQDIGRIGQHRIGLTVGGPMDPFSFHWANHLCGNDEGATAIELSIGGFVSEFTQDTQIALTGAVSDIKLNGKSVPMWHTLSVKAGDVLKVGFASEGCRIYLAVQGGFPITPQFGSTATVVREAIGGINGHALAKGSVIPLSTWQPRPNLMMPEMYRPSYQLKKPLRVVLGYQEASFSDFDKAHFFSSDYTVSERMDRMGYRLTGPMCRSSISSMLSEGICHGAIQLPPDGQPIVLLNDRQTIGGYPKMGAMIARDTARLAQMTQGKTVTFEAITIQEAHAINLLSRHHESKIKLKSTD</sequence>
<dbReference type="InterPro" id="IPR003778">
    <property type="entry name" value="CT_A_B"/>
</dbReference>
<dbReference type="InterPro" id="IPR029000">
    <property type="entry name" value="Cyclophilin-like_dom_sf"/>
</dbReference>
<evidence type="ECO:0000313" key="6">
    <source>
        <dbReference type="Proteomes" id="UP000604161"/>
    </source>
</evidence>
<evidence type="ECO:0000313" key="5">
    <source>
        <dbReference type="EMBL" id="MBD5772546.1"/>
    </source>
</evidence>
<name>A0ABR8P2P1_9GAMM</name>
<keyword evidence="2" id="KW-0378">Hydrolase</keyword>
<dbReference type="SMART" id="SM00797">
    <property type="entry name" value="AHS2"/>
    <property type="match status" value="1"/>
</dbReference>
<dbReference type="Gene3D" id="2.40.100.10">
    <property type="entry name" value="Cyclophilin-like"/>
    <property type="match status" value="1"/>
</dbReference>
<dbReference type="InterPro" id="IPR052708">
    <property type="entry name" value="PxpC"/>
</dbReference>
<dbReference type="Proteomes" id="UP000604161">
    <property type="component" value="Unassembled WGS sequence"/>
</dbReference>
<organism evidence="5 6">
    <name type="scientific">Marinomonas colpomeniae</name>
    <dbReference type="NCBI Taxonomy" id="2774408"/>
    <lineage>
        <taxon>Bacteria</taxon>
        <taxon>Pseudomonadati</taxon>
        <taxon>Pseudomonadota</taxon>
        <taxon>Gammaproteobacteria</taxon>
        <taxon>Oceanospirillales</taxon>
        <taxon>Oceanospirillaceae</taxon>
        <taxon>Marinomonas</taxon>
    </lineage>
</organism>